<dbReference type="AlphaFoldDB" id="K1QNJ3"/>
<protein>
    <submittedName>
        <fullName evidence="1">Uncharacterized protein</fullName>
    </submittedName>
</protein>
<dbReference type="EMBL" id="JH816379">
    <property type="protein sequence ID" value="EKC32599.1"/>
    <property type="molecule type" value="Genomic_DNA"/>
</dbReference>
<reference evidence="1" key="1">
    <citation type="journal article" date="2012" name="Nature">
        <title>The oyster genome reveals stress adaptation and complexity of shell formation.</title>
        <authorList>
            <person name="Zhang G."/>
            <person name="Fang X."/>
            <person name="Guo X."/>
            <person name="Li L."/>
            <person name="Luo R."/>
            <person name="Xu F."/>
            <person name="Yang P."/>
            <person name="Zhang L."/>
            <person name="Wang X."/>
            <person name="Qi H."/>
            <person name="Xiong Z."/>
            <person name="Que H."/>
            <person name="Xie Y."/>
            <person name="Holland P.W."/>
            <person name="Paps J."/>
            <person name="Zhu Y."/>
            <person name="Wu F."/>
            <person name="Chen Y."/>
            <person name="Wang J."/>
            <person name="Peng C."/>
            <person name="Meng J."/>
            <person name="Yang L."/>
            <person name="Liu J."/>
            <person name="Wen B."/>
            <person name="Zhang N."/>
            <person name="Huang Z."/>
            <person name="Zhu Q."/>
            <person name="Feng Y."/>
            <person name="Mount A."/>
            <person name="Hedgecock D."/>
            <person name="Xu Z."/>
            <person name="Liu Y."/>
            <person name="Domazet-Loso T."/>
            <person name="Du Y."/>
            <person name="Sun X."/>
            <person name="Zhang S."/>
            <person name="Liu B."/>
            <person name="Cheng P."/>
            <person name="Jiang X."/>
            <person name="Li J."/>
            <person name="Fan D."/>
            <person name="Wang W."/>
            <person name="Fu W."/>
            <person name="Wang T."/>
            <person name="Wang B."/>
            <person name="Zhang J."/>
            <person name="Peng Z."/>
            <person name="Li Y."/>
            <person name="Li N."/>
            <person name="Wang J."/>
            <person name="Chen M."/>
            <person name="He Y."/>
            <person name="Tan F."/>
            <person name="Song X."/>
            <person name="Zheng Q."/>
            <person name="Huang R."/>
            <person name="Yang H."/>
            <person name="Du X."/>
            <person name="Chen L."/>
            <person name="Yang M."/>
            <person name="Gaffney P.M."/>
            <person name="Wang S."/>
            <person name="Luo L."/>
            <person name="She Z."/>
            <person name="Ming Y."/>
            <person name="Huang W."/>
            <person name="Zhang S."/>
            <person name="Huang B."/>
            <person name="Zhang Y."/>
            <person name="Qu T."/>
            <person name="Ni P."/>
            <person name="Miao G."/>
            <person name="Wang J."/>
            <person name="Wang Q."/>
            <person name="Steinberg C.E."/>
            <person name="Wang H."/>
            <person name="Li N."/>
            <person name="Qian L."/>
            <person name="Zhang G."/>
            <person name="Li Y."/>
            <person name="Yang H."/>
            <person name="Liu X."/>
            <person name="Wang J."/>
            <person name="Yin Y."/>
            <person name="Wang J."/>
        </authorList>
    </citation>
    <scope>NUCLEOTIDE SEQUENCE [LARGE SCALE GENOMIC DNA]</scope>
    <source>
        <strain evidence="1">05x7-T-G4-1.051#20</strain>
    </source>
</reference>
<name>K1QNJ3_MAGGI</name>
<sequence length="236" mass="26978">MKEHIQREYDDSTHTATLEEVAAYENEELGTINIMSDARHGWRKNAKDTSVVAIGEKSHKYLASQTNKLQERVESEELHRRIKAWTPMNATDTLDFPLLSEEELLNLTVGVYQLKLAKSYTAEHKNDDSDYNIMVNNDIPDVLRVRIQSRHISSKQYFLWIEHSLGAITGWYCQCRAGARVVGVCAHVASVLWYLGHERHTHSARSTKDWPQYLEDASVIPEVMDSSDSDQSGTDE</sequence>
<dbReference type="HOGENOM" id="CLU_1176441_0_0_1"/>
<dbReference type="InParanoid" id="K1QNJ3"/>
<organism evidence="1">
    <name type="scientific">Magallana gigas</name>
    <name type="common">Pacific oyster</name>
    <name type="synonym">Crassostrea gigas</name>
    <dbReference type="NCBI Taxonomy" id="29159"/>
    <lineage>
        <taxon>Eukaryota</taxon>
        <taxon>Metazoa</taxon>
        <taxon>Spiralia</taxon>
        <taxon>Lophotrochozoa</taxon>
        <taxon>Mollusca</taxon>
        <taxon>Bivalvia</taxon>
        <taxon>Autobranchia</taxon>
        <taxon>Pteriomorphia</taxon>
        <taxon>Ostreida</taxon>
        <taxon>Ostreoidea</taxon>
        <taxon>Ostreidae</taxon>
        <taxon>Magallana</taxon>
    </lineage>
</organism>
<proteinExistence type="predicted"/>
<evidence type="ECO:0000313" key="1">
    <source>
        <dbReference type="EMBL" id="EKC32599.1"/>
    </source>
</evidence>
<gene>
    <name evidence="1" type="ORF">CGI_10002496</name>
</gene>
<accession>K1QNJ3</accession>